<dbReference type="PANTHER" id="PTHR33303">
    <property type="entry name" value="CYTOPLASMIC PROTEIN-RELATED"/>
    <property type="match status" value="1"/>
</dbReference>
<comment type="caution">
    <text evidence="2">The sequence shown here is derived from an EMBL/GenBank/DDBJ whole genome shotgun (WGS) entry which is preliminary data.</text>
</comment>
<dbReference type="HOGENOM" id="CLU_112567_0_0_6"/>
<dbReference type="EMBL" id="ABXV02000013">
    <property type="protein sequence ID" value="EFB73386.1"/>
    <property type="molecule type" value="Genomic_DNA"/>
</dbReference>
<dbReference type="PANTHER" id="PTHR33303:SF2">
    <property type="entry name" value="COA-BINDING DOMAIN-CONTAINING PROTEIN"/>
    <property type="match status" value="1"/>
</dbReference>
<dbReference type="Gene3D" id="3.40.50.720">
    <property type="entry name" value="NAD(P)-binding Rossmann-like Domain"/>
    <property type="match status" value="1"/>
</dbReference>
<sequence length="150" mass="16507">MHMNSLQVLGDILMRDQEIAEILTSIKTIALVGASDRKDRPSYEVMEYLIHQGYQVIPVSPKLAGQQLFGQLVYGQLSDIPYPIDMVDVFRNAEAAVGVAQEAAAIKAKVLWLQKGVISEEAQRIALDAGLKCVMDKCPKQEIPALGLEK</sequence>
<organism evidence="2 3">
    <name type="scientific">Providencia rustigianii DSM 4541</name>
    <dbReference type="NCBI Taxonomy" id="500637"/>
    <lineage>
        <taxon>Bacteria</taxon>
        <taxon>Pseudomonadati</taxon>
        <taxon>Pseudomonadota</taxon>
        <taxon>Gammaproteobacteria</taxon>
        <taxon>Enterobacterales</taxon>
        <taxon>Morganellaceae</taxon>
        <taxon>Providencia</taxon>
    </lineage>
</organism>
<evidence type="ECO:0000313" key="2">
    <source>
        <dbReference type="EMBL" id="EFB73386.1"/>
    </source>
</evidence>
<dbReference type="STRING" id="500637.PROVRUST_05479"/>
<feature type="domain" description="CoA-binding" evidence="1">
    <location>
        <begin position="22"/>
        <end position="117"/>
    </location>
</feature>
<evidence type="ECO:0000313" key="3">
    <source>
        <dbReference type="Proteomes" id="UP000005512"/>
    </source>
</evidence>
<dbReference type="Proteomes" id="UP000005512">
    <property type="component" value="Unassembled WGS sequence"/>
</dbReference>
<proteinExistence type="predicted"/>
<reference evidence="2" key="1">
    <citation type="submission" date="2009-12" db="EMBL/GenBank/DDBJ databases">
        <authorList>
            <person name="Weinstock G."/>
            <person name="Sodergren E."/>
            <person name="Clifton S."/>
            <person name="Fulton L."/>
            <person name="Fulton B."/>
            <person name="Courtney L."/>
            <person name="Fronick C."/>
            <person name="Harrison M."/>
            <person name="Strong C."/>
            <person name="Farmer C."/>
            <person name="Delahaunty K."/>
            <person name="Markovic C."/>
            <person name="Hall O."/>
            <person name="Minx P."/>
            <person name="Tomlinson C."/>
            <person name="Mitreva M."/>
            <person name="Nelson J."/>
            <person name="Hou S."/>
            <person name="Wollam A."/>
            <person name="Pepin K.H."/>
            <person name="Johnson M."/>
            <person name="Bhonagiri V."/>
            <person name="Nash W.E."/>
            <person name="Warren W."/>
            <person name="Chinwalla A."/>
            <person name="Mardis E.R."/>
            <person name="Wilson R.K."/>
        </authorList>
    </citation>
    <scope>NUCLEOTIDE SEQUENCE [LARGE SCALE GENOMIC DNA]</scope>
    <source>
        <strain evidence="2">DSM 4541</strain>
    </source>
</reference>
<dbReference type="InterPro" id="IPR036291">
    <property type="entry name" value="NAD(P)-bd_dom_sf"/>
</dbReference>
<keyword evidence="3" id="KW-1185">Reference proteome</keyword>
<dbReference type="SMART" id="SM00881">
    <property type="entry name" value="CoA_binding"/>
    <property type="match status" value="1"/>
</dbReference>
<dbReference type="InterPro" id="IPR003781">
    <property type="entry name" value="CoA-bd"/>
</dbReference>
<dbReference type="Pfam" id="PF13380">
    <property type="entry name" value="CoA_binding_2"/>
    <property type="match status" value="1"/>
</dbReference>
<protein>
    <submittedName>
        <fullName evidence="2">CoA binding domain protein</fullName>
    </submittedName>
</protein>
<name>D1NZX0_9GAMM</name>
<dbReference type="eggNOG" id="COG1832">
    <property type="taxonomic scope" value="Bacteria"/>
</dbReference>
<dbReference type="SUPFAM" id="SSF51735">
    <property type="entry name" value="NAD(P)-binding Rossmann-fold domains"/>
    <property type="match status" value="1"/>
</dbReference>
<accession>D1NZX0</accession>
<dbReference type="AlphaFoldDB" id="D1NZX0"/>
<gene>
    <name evidence="2" type="ORF">PROVRUST_05479</name>
</gene>
<evidence type="ECO:0000259" key="1">
    <source>
        <dbReference type="SMART" id="SM00881"/>
    </source>
</evidence>